<evidence type="ECO:0000256" key="2">
    <source>
        <dbReference type="ARBA" id="ARBA00022884"/>
    </source>
</evidence>
<keyword evidence="2 3" id="KW-0694">RNA-binding</keyword>
<evidence type="ECO:0000256" key="1">
    <source>
        <dbReference type="ARBA" id="ARBA00022737"/>
    </source>
</evidence>
<dbReference type="Proteomes" id="UP000612055">
    <property type="component" value="Unassembled WGS sequence"/>
</dbReference>
<organism evidence="6 7">
    <name type="scientific">Edaphochlamys debaryana</name>
    <dbReference type="NCBI Taxonomy" id="47281"/>
    <lineage>
        <taxon>Eukaryota</taxon>
        <taxon>Viridiplantae</taxon>
        <taxon>Chlorophyta</taxon>
        <taxon>core chlorophytes</taxon>
        <taxon>Chlorophyceae</taxon>
        <taxon>CS clade</taxon>
        <taxon>Chlamydomonadales</taxon>
        <taxon>Chlamydomonadales incertae sedis</taxon>
        <taxon>Edaphochlamys</taxon>
    </lineage>
</organism>
<dbReference type="Gene3D" id="3.30.70.330">
    <property type="match status" value="3"/>
</dbReference>
<accession>A0A835XX31</accession>
<reference evidence="6" key="1">
    <citation type="journal article" date="2020" name="bioRxiv">
        <title>Comparative genomics of Chlamydomonas.</title>
        <authorList>
            <person name="Craig R.J."/>
            <person name="Hasan A.R."/>
            <person name="Ness R.W."/>
            <person name="Keightley P.D."/>
        </authorList>
    </citation>
    <scope>NUCLEOTIDE SEQUENCE</scope>
    <source>
        <strain evidence="6">CCAP 11/70</strain>
    </source>
</reference>
<dbReference type="InterPro" id="IPR035979">
    <property type="entry name" value="RBD_domain_sf"/>
</dbReference>
<dbReference type="InterPro" id="IPR050666">
    <property type="entry name" value="ESRP"/>
</dbReference>
<dbReference type="Pfam" id="PF00076">
    <property type="entry name" value="RRM_1"/>
    <property type="match status" value="3"/>
</dbReference>
<dbReference type="CDD" id="cd12254">
    <property type="entry name" value="RRM_hnRNPH_ESRPs_RBM12_like"/>
    <property type="match status" value="3"/>
</dbReference>
<dbReference type="AlphaFoldDB" id="A0A835XX31"/>
<proteinExistence type="predicted"/>
<feature type="region of interest" description="Disordered" evidence="4">
    <location>
        <begin position="115"/>
        <end position="136"/>
    </location>
</feature>
<dbReference type="SUPFAM" id="SSF54928">
    <property type="entry name" value="RNA-binding domain, RBD"/>
    <property type="match status" value="2"/>
</dbReference>
<evidence type="ECO:0000256" key="4">
    <source>
        <dbReference type="SAM" id="MobiDB-lite"/>
    </source>
</evidence>
<dbReference type="EMBL" id="JAEHOE010000050">
    <property type="protein sequence ID" value="KAG2491791.1"/>
    <property type="molecule type" value="Genomic_DNA"/>
</dbReference>
<dbReference type="GO" id="GO:0003723">
    <property type="term" value="F:RNA binding"/>
    <property type="evidence" value="ECO:0007669"/>
    <property type="project" value="UniProtKB-UniRule"/>
</dbReference>
<dbReference type="InterPro" id="IPR012677">
    <property type="entry name" value="Nucleotide-bd_a/b_plait_sf"/>
</dbReference>
<dbReference type="PROSITE" id="PS50102">
    <property type="entry name" value="RRM"/>
    <property type="match status" value="3"/>
</dbReference>
<feature type="domain" description="RRM" evidence="5">
    <location>
        <begin position="139"/>
        <end position="221"/>
    </location>
</feature>
<feature type="domain" description="RRM" evidence="5">
    <location>
        <begin position="25"/>
        <end position="106"/>
    </location>
</feature>
<evidence type="ECO:0000256" key="3">
    <source>
        <dbReference type="PROSITE-ProRule" id="PRU00176"/>
    </source>
</evidence>
<feature type="region of interest" description="Disordered" evidence="4">
    <location>
        <begin position="416"/>
        <end position="447"/>
    </location>
</feature>
<comment type="caution">
    <text evidence="6">The sequence shown here is derived from an EMBL/GenBank/DDBJ whole genome shotgun (WGS) entry which is preliminary data.</text>
</comment>
<dbReference type="InterPro" id="IPR000504">
    <property type="entry name" value="RRM_dom"/>
</dbReference>
<dbReference type="OrthoDB" id="431068at2759"/>
<evidence type="ECO:0000313" key="6">
    <source>
        <dbReference type="EMBL" id="KAG2491791.1"/>
    </source>
</evidence>
<keyword evidence="7" id="KW-1185">Reference proteome</keyword>
<gene>
    <name evidence="6" type="ORF">HYH03_009951</name>
</gene>
<evidence type="ECO:0000313" key="7">
    <source>
        <dbReference type="Proteomes" id="UP000612055"/>
    </source>
</evidence>
<sequence length="641" mass="66912">MSTSSTSSQLQPVSAPIAALPHDGSVVKMKGLPFKGGKEDIIKFFQGFTLRQEHVFLRKHPDGRPNGEAFVVFESCDEARRATQKDRETFGEKFGDRYVRVYPTLDSDIPDMQAAVAQAHQHDHAQGSGGHGHGAHSDSVVKIKSLPFDATQLDIIQFFESFKLKPNGVQLVVRSDNKPTGEAFVDFESPEEAARSIKEKDHKVFSEKFGDRYVRLIQVSRKEMQATLALRFGGEGVLKMKGIPFKATAMDVRKFFHGYKIKPEGVSFIMHADGRPTGMAFIEFETPQEAVRAMEKDRAKFGPEYGDRFCMLQLVGRHEMEKVTLQRENENTANKLLNGINVLQAAAYATQAALNNPALQPILMAGSNPWLSPIYQGMQGMGGMQGMQGMGLVNHGGANPAAAAAALANAQQQLAAQGGPPGAGVLDPTGLASAPYGGQLPPGPPGLVNGGMSAAAFSLLQQQHQAQAAAAAGQGGVDPSGGWGIDPAAAAAASNLQLLYQNAAAAGQPDWARAAAAAAAAADPRLQTALGASAARTGNLHTPVPPTVPPLLGTTAFKAAATLDPPLPLTAGKALAYGVMRPDPLPMPTAAALAPTAAAGMAAVVGSMLASPVPLPLPVEDPAVLAAAAAMSAATLAGSAL</sequence>
<feature type="domain" description="RRM" evidence="5">
    <location>
        <begin position="236"/>
        <end position="330"/>
    </location>
</feature>
<evidence type="ECO:0000259" key="5">
    <source>
        <dbReference type="PROSITE" id="PS50102"/>
    </source>
</evidence>
<dbReference type="SMART" id="SM00360">
    <property type="entry name" value="RRM"/>
    <property type="match status" value="3"/>
</dbReference>
<name>A0A835XX31_9CHLO</name>
<protein>
    <recommendedName>
        <fullName evidence="5">RRM domain-containing protein</fullName>
    </recommendedName>
</protein>
<dbReference type="PANTHER" id="PTHR13976">
    <property type="entry name" value="HETEROGENEOUS NUCLEAR RIBONUCLEOPROTEIN-RELATED"/>
    <property type="match status" value="1"/>
</dbReference>
<keyword evidence="1" id="KW-0677">Repeat</keyword>